<comment type="subcellular location">
    <subcellularLocation>
        <location evidence="1">Cell membrane</location>
        <topology evidence="1">Multi-pass membrane protein</topology>
    </subcellularLocation>
</comment>
<evidence type="ECO:0000256" key="1">
    <source>
        <dbReference type="ARBA" id="ARBA00004651"/>
    </source>
</evidence>
<keyword evidence="3 8" id="KW-0812">Transmembrane</keyword>
<feature type="transmembrane region" description="Helical" evidence="8">
    <location>
        <begin position="252"/>
        <end position="273"/>
    </location>
</feature>
<dbReference type="PANTHER" id="PTHR42643">
    <property type="entry name" value="IONOTROPIC RECEPTOR 20A-RELATED"/>
    <property type="match status" value="1"/>
</dbReference>
<dbReference type="GO" id="GO:0005886">
    <property type="term" value="C:plasma membrane"/>
    <property type="evidence" value="ECO:0007669"/>
    <property type="project" value="UniProtKB-SubCell"/>
</dbReference>
<evidence type="ECO:0000256" key="5">
    <source>
        <dbReference type="ARBA" id="ARBA00023136"/>
    </source>
</evidence>
<evidence type="ECO:0000256" key="3">
    <source>
        <dbReference type="ARBA" id="ARBA00022692"/>
    </source>
</evidence>
<feature type="transmembrane region" description="Helical" evidence="8">
    <location>
        <begin position="330"/>
        <end position="354"/>
    </location>
</feature>
<protein>
    <recommendedName>
        <fullName evidence="11">Ionotropic receptor</fullName>
    </recommendedName>
</protein>
<keyword evidence="2" id="KW-1003">Cell membrane</keyword>
<dbReference type="PANTHER" id="PTHR42643:SF38">
    <property type="entry name" value="IONOTROPIC RECEPTOR 100A"/>
    <property type="match status" value="1"/>
</dbReference>
<accession>A0A9P0AI04</accession>
<sequence length="613" mass="70550">MDQICDERMFISSDELIGSSVLSDQNFNLTRDLYTNPIWNSKNYLIFMLNQDLCHSPTCVLPPTQSYVQNLGNKTLAPYGNDAMIFCFKFFWRFFRGLKTIICYKEIGCSRYDPFTENILWYDGGKNEPYFEFSVTNMHKKTLRLMLADYEGDIVMDWYLENWMQTLLDESLAALTESLNCTTKCYVGYASYSTRKIGHEIGQKFDIDLHQVELGATKVEVDYSKFDFSVGVETEAICVLTPHSKLVPQCLVPFKVFTVPVWIFIVITVAAFVSTQHIFLHVHSGCLHGLYSEREISLFHNFSSVYTMYAYFICGSPPRLLLGRLFTGKILFLIFIFSALIISTIFLGGMTTLLTNTVHYPEIDTLKDLEGSDLSIQVKDIEAAGTYFAQLGLSEEMRAKLTCSLDYYTTASEWFLIEQNIVVQNLFRGQDIGNETGYDSEPAMILEQFTKNVHAIMEEDAFLVSLPRSLDRSGNKIILTRWPAEKKVEYHLVPECLKSNSYFFTFMKNSFWFDAFNRKAAQFLETGLVGKTFEHIQFIDQPEVAPPPPKEDEPRPYSLNDLQLPFLSLVLGLLLSLIVFVAEMVVEDFENVAVIRKLRHFKKYLFVKKLIRK</sequence>
<dbReference type="EMBL" id="OU963867">
    <property type="protein sequence ID" value="CAH0392000.1"/>
    <property type="molecule type" value="Genomic_DNA"/>
</dbReference>
<keyword evidence="6" id="KW-0675">Receptor</keyword>
<evidence type="ECO:0000256" key="2">
    <source>
        <dbReference type="ARBA" id="ARBA00022475"/>
    </source>
</evidence>
<proteinExistence type="predicted"/>
<name>A0A9P0AI04_BEMTA</name>
<keyword evidence="5 8" id="KW-0472">Membrane</keyword>
<organism evidence="9 10">
    <name type="scientific">Bemisia tabaci</name>
    <name type="common">Sweetpotato whitefly</name>
    <name type="synonym">Aleurodes tabaci</name>
    <dbReference type="NCBI Taxonomy" id="7038"/>
    <lineage>
        <taxon>Eukaryota</taxon>
        <taxon>Metazoa</taxon>
        <taxon>Ecdysozoa</taxon>
        <taxon>Arthropoda</taxon>
        <taxon>Hexapoda</taxon>
        <taxon>Insecta</taxon>
        <taxon>Pterygota</taxon>
        <taxon>Neoptera</taxon>
        <taxon>Paraneoptera</taxon>
        <taxon>Hemiptera</taxon>
        <taxon>Sternorrhyncha</taxon>
        <taxon>Aleyrodoidea</taxon>
        <taxon>Aleyrodidae</taxon>
        <taxon>Aleyrodinae</taxon>
        <taxon>Bemisia</taxon>
    </lineage>
</organism>
<gene>
    <name evidence="9" type="ORF">BEMITA_LOCUS10559</name>
</gene>
<dbReference type="AlphaFoldDB" id="A0A9P0AI04"/>
<dbReference type="Proteomes" id="UP001152759">
    <property type="component" value="Chromosome 6"/>
</dbReference>
<evidence type="ECO:0000313" key="10">
    <source>
        <dbReference type="Proteomes" id="UP001152759"/>
    </source>
</evidence>
<evidence type="ECO:0000256" key="7">
    <source>
        <dbReference type="ARBA" id="ARBA00023180"/>
    </source>
</evidence>
<evidence type="ECO:0000256" key="6">
    <source>
        <dbReference type="ARBA" id="ARBA00023170"/>
    </source>
</evidence>
<feature type="transmembrane region" description="Helical" evidence="8">
    <location>
        <begin position="564"/>
        <end position="586"/>
    </location>
</feature>
<keyword evidence="10" id="KW-1185">Reference proteome</keyword>
<reference evidence="9" key="1">
    <citation type="submission" date="2021-12" db="EMBL/GenBank/DDBJ databases">
        <authorList>
            <person name="King R."/>
        </authorList>
    </citation>
    <scope>NUCLEOTIDE SEQUENCE</scope>
</reference>
<evidence type="ECO:0000256" key="4">
    <source>
        <dbReference type="ARBA" id="ARBA00022989"/>
    </source>
</evidence>
<evidence type="ECO:0000313" key="9">
    <source>
        <dbReference type="EMBL" id="CAH0392000.1"/>
    </source>
</evidence>
<keyword evidence="4 8" id="KW-1133">Transmembrane helix</keyword>
<evidence type="ECO:0000256" key="8">
    <source>
        <dbReference type="SAM" id="Phobius"/>
    </source>
</evidence>
<dbReference type="InterPro" id="IPR052192">
    <property type="entry name" value="Insect_Ionotropic_Sensory_Rcpt"/>
</dbReference>
<evidence type="ECO:0008006" key="11">
    <source>
        <dbReference type="Google" id="ProtNLM"/>
    </source>
</evidence>
<keyword evidence="7" id="KW-0325">Glycoprotein</keyword>
<dbReference type="Gene3D" id="1.10.287.70">
    <property type="match status" value="1"/>
</dbReference>